<evidence type="ECO:0000256" key="2">
    <source>
        <dbReference type="ARBA" id="ARBA00022448"/>
    </source>
</evidence>
<feature type="transmembrane region" description="Helical" evidence="7">
    <location>
        <begin position="361"/>
        <end position="382"/>
    </location>
</feature>
<dbReference type="Pfam" id="PF01554">
    <property type="entry name" value="MatE"/>
    <property type="match status" value="2"/>
</dbReference>
<feature type="transmembrane region" description="Helical" evidence="7">
    <location>
        <begin position="322"/>
        <end position="341"/>
    </location>
</feature>
<dbReference type="CDD" id="cd13138">
    <property type="entry name" value="MATE_yoeA_like"/>
    <property type="match status" value="1"/>
</dbReference>
<dbReference type="InterPro" id="IPR048279">
    <property type="entry name" value="MdtK-like"/>
</dbReference>
<keyword evidence="2" id="KW-0813">Transport</keyword>
<gene>
    <name evidence="8" type="ORF">JP75_25025</name>
</gene>
<dbReference type="GO" id="GO:0015297">
    <property type="term" value="F:antiporter activity"/>
    <property type="evidence" value="ECO:0007669"/>
    <property type="project" value="InterPro"/>
</dbReference>
<organism evidence="8 9">
    <name type="scientific">Devosia riboflavina</name>
    <dbReference type="NCBI Taxonomy" id="46914"/>
    <lineage>
        <taxon>Bacteria</taxon>
        <taxon>Pseudomonadati</taxon>
        <taxon>Pseudomonadota</taxon>
        <taxon>Alphaproteobacteria</taxon>
        <taxon>Hyphomicrobiales</taxon>
        <taxon>Devosiaceae</taxon>
        <taxon>Devosia</taxon>
    </lineage>
</organism>
<dbReference type="InterPro" id="IPR002528">
    <property type="entry name" value="MATE_fam"/>
</dbReference>
<feature type="transmembrane region" description="Helical" evidence="7">
    <location>
        <begin position="132"/>
        <end position="154"/>
    </location>
</feature>
<evidence type="ECO:0000313" key="8">
    <source>
        <dbReference type="EMBL" id="KFL27990.1"/>
    </source>
</evidence>
<dbReference type="PANTHER" id="PTHR43549:SF3">
    <property type="entry name" value="MULTIDRUG RESISTANCE PROTEIN YPNP-RELATED"/>
    <property type="match status" value="1"/>
</dbReference>
<evidence type="ECO:0008006" key="10">
    <source>
        <dbReference type="Google" id="ProtNLM"/>
    </source>
</evidence>
<keyword evidence="9" id="KW-1185">Reference proteome</keyword>
<comment type="caution">
    <text evidence="8">The sequence shown here is derived from an EMBL/GenBank/DDBJ whole genome shotgun (WGS) entry which is preliminary data.</text>
</comment>
<evidence type="ECO:0000256" key="6">
    <source>
        <dbReference type="ARBA" id="ARBA00023136"/>
    </source>
</evidence>
<evidence type="ECO:0000256" key="1">
    <source>
        <dbReference type="ARBA" id="ARBA00004429"/>
    </source>
</evidence>
<dbReference type="STRING" id="46914.JP75_25025"/>
<dbReference type="PIRSF" id="PIRSF006603">
    <property type="entry name" value="DinF"/>
    <property type="match status" value="1"/>
</dbReference>
<feature type="transmembrane region" description="Helical" evidence="7">
    <location>
        <begin position="242"/>
        <end position="268"/>
    </location>
</feature>
<accession>A0A087LTN7</accession>
<dbReference type="InterPro" id="IPR052031">
    <property type="entry name" value="Membrane_Transporter-Flippase"/>
</dbReference>
<dbReference type="RefSeq" id="WP_035087671.1">
    <property type="nucleotide sequence ID" value="NZ_JQGC01000040.1"/>
</dbReference>
<feature type="transmembrane region" description="Helical" evidence="7">
    <location>
        <begin position="192"/>
        <end position="214"/>
    </location>
</feature>
<reference evidence="8 9" key="1">
    <citation type="submission" date="2014-08" db="EMBL/GenBank/DDBJ databases">
        <authorList>
            <person name="Hassan Y.I."/>
            <person name="Lepp D."/>
            <person name="Zhou T."/>
        </authorList>
    </citation>
    <scope>NUCLEOTIDE SEQUENCE [LARGE SCALE GENOMIC DNA]</scope>
    <source>
        <strain evidence="8 9">IFO13584</strain>
    </source>
</reference>
<evidence type="ECO:0000256" key="4">
    <source>
        <dbReference type="ARBA" id="ARBA00022692"/>
    </source>
</evidence>
<evidence type="ECO:0000256" key="3">
    <source>
        <dbReference type="ARBA" id="ARBA00022475"/>
    </source>
</evidence>
<dbReference type="GO" id="GO:0042910">
    <property type="term" value="F:xenobiotic transmembrane transporter activity"/>
    <property type="evidence" value="ECO:0007669"/>
    <property type="project" value="InterPro"/>
</dbReference>
<name>A0A087LTN7_9HYPH</name>
<dbReference type="EMBL" id="JQGC01000040">
    <property type="protein sequence ID" value="KFL27990.1"/>
    <property type="molecule type" value="Genomic_DNA"/>
</dbReference>
<comment type="subcellular location">
    <subcellularLocation>
        <location evidence="1">Cell inner membrane</location>
        <topology evidence="1">Multi-pass membrane protein</topology>
    </subcellularLocation>
</comment>
<feature type="transmembrane region" description="Helical" evidence="7">
    <location>
        <begin position="52"/>
        <end position="78"/>
    </location>
</feature>
<evidence type="ECO:0000256" key="5">
    <source>
        <dbReference type="ARBA" id="ARBA00022989"/>
    </source>
</evidence>
<feature type="transmembrane region" description="Helical" evidence="7">
    <location>
        <begin position="389"/>
        <end position="410"/>
    </location>
</feature>
<evidence type="ECO:0000256" key="7">
    <source>
        <dbReference type="SAM" id="Phobius"/>
    </source>
</evidence>
<dbReference type="GO" id="GO:0005886">
    <property type="term" value="C:plasma membrane"/>
    <property type="evidence" value="ECO:0007669"/>
    <property type="project" value="UniProtKB-SubCell"/>
</dbReference>
<feature type="transmembrane region" description="Helical" evidence="7">
    <location>
        <begin position="166"/>
        <end position="186"/>
    </location>
</feature>
<dbReference type="Proteomes" id="UP000028981">
    <property type="component" value="Unassembled WGS sequence"/>
</dbReference>
<dbReference type="NCBIfam" id="TIGR00797">
    <property type="entry name" value="matE"/>
    <property type="match status" value="1"/>
</dbReference>
<keyword evidence="4 7" id="KW-0812">Transmembrane</keyword>
<feature type="transmembrane region" description="Helical" evidence="7">
    <location>
        <begin position="422"/>
        <end position="440"/>
    </location>
</feature>
<sequence length="453" mass="48319">MDPHSTRPLWQRFAFFLLPLMASNILQALSGTVNSIYVGQMIGVEALAATATFFPIMFFLMSFIIGLSAGSTILIGQAWGAKNIDKVKQVAGTTLATTIVLGLIVSIVGGIWTEQILTVLGAPENILGMSVGYARIVLIGMPGFFLFLVVTSVLRGVGDTVTPLMSLILSMVVSLLVTPALIQGWFGLPQLGVNAAAVAMISGFLTVLIFLFVYMRVRNMPLAPDGVLLGAMIRPDFKLLGLILKLGIPAGLQMVISSIAGIVVVGLVNRFGSDATAAYGALGQVMSYVQFPAMSIGIAASIFAAQAIGARKSEQLGAITRTALMLNLIITGGLIVLAYLFSQHVVALFITDPAVIELTETLLHVVLWSLLCFGWSVVFSGIMRASGTVYAPMILSLACILLIELPGAIWLSQTSLGLTGIWVAYATSFTCMMFLQAAWYQFVWKKKKIVALV</sequence>
<feature type="transmembrane region" description="Helical" evidence="7">
    <location>
        <begin position="90"/>
        <end position="112"/>
    </location>
</feature>
<proteinExistence type="predicted"/>
<dbReference type="AlphaFoldDB" id="A0A087LTN7"/>
<feature type="transmembrane region" description="Helical" evidence="7">
    <location>
        <begin position="288"/>
        <end position="310"/>
    </location>
</feature>
<keyword evidence="3" id="KW-1003">Cell membrane</keyword>
<protein>
    <recommendedName>
        <fullName evidence="10">Multidrug resistance protein NorM</fullName>
    </recommendedName>
</protein>
<keyword evidence="6 7" id="KW-0472">Membrane</keyword>
<dbReference type="PANTHER" id="PTHR43549">
    <property type="entry name" value="MULTIDRUG RESISTANCE PROTEIN YPNP-RELATED"/>
    <property type="match status" value="1"/>
</dbReference>
<dbReference type="OrthoDB" id="9806302at2"/>
<evidence type="ECO:0000313" key="9">
    <source>
        <dbReference type="Proteomes" id="UP000028981"/>
    </source>
</evidence>
<keyword evidence="5 7" id="KW-1133">Transmembrane helix</keyword>